<evidence type="ECO:0000256" key="2">
    <source>
        <dbReference type="ARBA" id="ARBA00022475"/>
    </source>
</evidence>
<dbReference type="PANTHER" id="PTHR36115">
    <property type="entry name" value="PROLINE-RICH ANTIGEN HOMOLOG-RELATED"/>
    <property type="match status" value="1"/>
</dbReference>
<evidence type="ECO:0000313" key="9">
    <source>
        <dbReference type="EMBL" id="SFU87245.1"/>
    </source>
</evidence>
<keyword evidence="7" id="KW-0732">Signal</keyword>
<dbReference type="InterPro" id="IPR010432">
    <property type="entry name" value="RDD"/>
</dbReference>
<reference evidence="10" key="1">
    <citation type="submission" date="2016-10" db="EMBL/GenBank/DDBJ databases">
        <authorList>
            <person name="Varghese N."/>
            <person name="Submissions S."/>
        </authorList>
    </citation>
    <scope>NUCLEOTIDE SEQUENCE [LARGE SCALE GENOMIC DNA]</scope>
    <source>
        <strain evidence="10">CGMCC 1.11014</strain>
    </source>
</reference>
<accession>A0A1I7JQ23</accession>
<dbReference type="AlphaFoldDB" id="A0A1I7JQ23"/>
<feature type="transmembrane region" description="Helical" evidence="6">
    <location>
        <begin position="158"/>
        <end position="176"/>
    </location>
</feature>
<keyword evidence="5 6" id="KW-0472">Membrane</keyword>
<feature type="domain" description="RDD" evidence="8">
    <location>
        <begin position="43"/>
        <end position="189"/>
    </location>
</feature>
<dbReference type="InterPro" id="IPR051791">
    <property type="entry name" value="Pra-immunoreactive"/>
</dbReference>
<dbReference type="RefSeq" id="WP_229490319.1">
    <property type="nucleotide sequence ID" value="NZ_FPBO01000012.1"/>
</dbReference>
<protein>
    <submittedName>
        <fullName evidence="9">Uncharacterized membrane protein YckC, RDD family</fullName>
    </submittedName>
</protein>
<dbReference type="EMBL" id="FPBO01000012">
    <property type="protein sequence ID" value="SFU87245.1"/>
    <property type="molecule type" value="Genomic_DNA"/>
</dbReference>
<evidence type="ECO:0000256" key="6">
    <source>
        <dbReference type="SAM" id="Phobius"/>
    </source>
</evidence>
<organism evidence="9 10">
    <name type="scientific">Pseudoduganella namucuonensis</name>
    <dbReference type="NCBI Taxonomy" id="1035707"/>
    <lineage>
        <taxon>Bacteria</taxon>
        <taxon>Pseudomonadati</taxon>
        <taxon>Pseudomonadota</taxon>
        <taxon>Betaproteobacteria</taxon>
        <taxon>Burkholderiales</taxon>
        <taxon>Oxalobacteraceae</taxon>
        <taxon>Telluria group</taxon>
        <taxon>Pseudoduganella</taxon>
    </lineage>
</organism>
<sequence length="209" mass="22618">MSNSTRNKAAPARSTAVPAAANAVPAAANAADTAATMAAAPSPTVKRRLISMVYEMLLAFAALFLPFLVFEVASGAAHTPLVEHMRQALAFLVLGAYFIHQWTREGQTLAMRTWRIKLVMPGHAFVPPKIAALRYLLSWMWVLPALVVNYAFGIARGQALYAIAAGIVLWSLTAFLNKDRQFLHDKLAGTRLVQLPKPEKKKAAAQPAG</sequence>
<evidence type="ECO:0000259" key="8">
    <source>
        <dbReference type="Pfam" id="PF06271"/>
    </source>
</evidence>
<evidence type="ECO:0000256" key="3">
    <source>
        <dbReference type="ARBA" id="ARBA00022692"/>
    </source>
</evidence>
<evidence type="ECO:0000256" key="7">
    <source>
        <dbReference type="SAM" id="SignalP"/>
    </source>
</evidence>
<keyword evidence="10" id="KW-1185">Reference proteome</keyword>
<evidence type="ECO:0000256" key="1">
    <source>
        <dbReference type="ARBA" id="ARBA00004651"/>
    </source>
</evidence>
<evidence type="ECO:0000313" key="10">
    <source>
        <dbReference type="Proteomes" id="UP000199391"/>
    </source>
</evidence>
<keyword evidence="2" id="KW-1003">Cell membrane</keyword>
<dbReference type="GO" id="GO:0005886">
    <property type="term" value="C:plasma membrane"/>
    <property type="evidence" value="ECO:0007669"/>
    <property type="project" value="UniProtKB-SubCell"/>
</dbReference>
<proteinExistence type="predicted"/>
<keyword evidence="3 6" id="KW-0812">Transmembrane</keyword>
<feature type="transmembrane region" description="Helical" evidence="6">
    <location>
        <begin position="56"/>
        <end position="78"/>
    </location>
</feature>
<evidence type="ECO:0000256" key="4">
    <source>
        <dbReference type="ARBA" id="ARBA00022989"/>
    </source>
</evidence>
<gene>
    <name evidence="9" type="ORF">SAMN05216552_1012140</name>
</gene>
<comment type="subcellular location">
    <subcellularLocation>
        <location evidence="1">Cell membrane</location>
        <topology evidence="1">Multi-pass membrane protein</topology>
    </subcellularLocation>
</comment>
<dbReference type="STRING" id="1035707.SAMN05216552_1012140"/>
<feature type="transmembrane region" description="Helical" evidence="6">
    <location>
        <begin position="132"/>
        <end position="152"/>
    </location>
</feature>
<name>A0A1I7JQ23_9BURK</name>
<dbReference type="PANTHER" id="PTHR36115:SF10">
    <property type="entry name" value="RDD DOMAIN-CONTAINING PROTEIN"/>
    <property type="match status" value="1"/>
</dbReference>
<dbReference type="Pfam" id="PF06271">
    <property type="entry name" value="RDD"/>
    <property type="match status" value="1"/>
</dbReference>
<feature type="signal peptide" evidence="7">
    <location>
        <begin position="1"/>
        <end position="30"/>
    </location>
</feature>
<evidence type="ECO:0000256" key="5">
    <source>
        <dbReference type="ARBA" id="ARBA00023136"/>
    </source>
</evidence>
<dbReference type="Proteomes" id="UP000199391">
    <property type="component" value="Unassembled WGS sequence"/>
</dbReference>
<keyword evidence="4 6" id="KW-1133">Transmembrane helix</keyword>
<feature type="chain" id="PRO_5011677076" evidence="7">
    <location>
        <begin position="31"/>
        <end position="209"/>
    </location>
</feature>